<evidence type="ECO:0000256" key="1">
    <source>
        <dbReference type="ARBA" id="ARBA00022676"/>
    </source>
</evidence>
<sequence>MNAVMFTEDIKVALRPKASENGLVGREEIALVVQALMEGEDGKRLRNRMKDLKDAAAKALSENGASTKALAHVVTKWKTQFSN</sequence>
<gene>
    <name evidence="2" type="ORF">Prudu_006823</name>
</gene>
<dbReference type="PANTHER" id="PTHR48046">
    <property type="entry name" value="UDP-GLYCOSYLTRANSFERASE 72E1"/>
    <property type="match status" value="1"/>
</dbReference>
<accession>A0A4Y1R0J6</accession>
<reference evidence="2" key="1">
    <citation type="journal article" date="2019" name="Science">
        <title>Mutation of a bHLH transcription factor allowed almond domestication.</title>
        <authorList>
            <person name="Sanchez-Perez R."/>
            <person name="Pavan S."/>
            <person name="Mazzeo R."/>
            <person name="Moldovan C."/>
            <person name="Aiese Cigliano R."/>
            <person name="Del Cueto J."/>
            <person name="Ricciardi F."/>
            <person name="Lotti C."/>
            <person name="Ricciardi L."/>
            <person name="Dicenta F."/>
            <person name="Lopez-Marques R.L."/>
            <person name="Lindberg Moller B."/>
        </authorList>
    </citation>
    <scope>NUCLEOTIDE SEQUENCE</scope>
</reference>
<evidence type="ECO:0000313" key="2">
    <source>
        <dbReference type="EMBL" id="BBG97630.1"/>
    </source>
</evidence>
<keyword evidence="1" id="KW-0328">Glycosyltransferase</keyword>
<dbReference type="GO" id="GO:0016757">
    <property type="term" value="F:glycosyltransferase activity"/>
    <property type="evidence" value="ECO:0007669"/>
    <property type="project" value="UniProtKB-KW"/>
</dbReference>
<organism evidence="2">
    <name type="scientific">Prunus dulcis</name>
    <name type="common">Almond</name>
    <name type="synonym">Amygdalus dulcis</name>
    <dbReference type="NCBI Taxonomy" id="3755"/>
    <lineage>
        <taxon>Eukaryota</taxon>
        <taxon>Viridiplantae</taxon>
        <taxon>Streptophyta</taxon>
        <taxon>Embryophyta</taxon>
        <taxon>Tracheophyta</taxon>
        <taxon>Spermatophyta</taxon>
        <taxon>Magnoliopsida</taxon>
        <taxon>eudicotyledons</taxon>
        <taxon>Gunneridae</taxon>
        <taxon>Pentapetalae</taxon>
        <taxon>rosids</taxon>
        <taxon>fabids</taxon>
        <taxon>Rosales</taxon>
        <taxon>Rosaceae</taxon>
        <taxon>Amygdaloideae</taxon>
        <taxon>Amygdaleae</taxon>
        <taxon>Prunus</taxon>
    </lineage>
</organism>
<dbReference type="SUPFAM" id="SSF53756">
    <property type="entry name" value="UDP-Glycosyltransferase/glycogen phosphorylase"/>
    <property type="match status" value="1"/>
</dbReference>
<dbReference type="Gene3D" id="3.40.50.2000">
    <property type="entry name" value="Glycogen Phosphorylase B"/>
    <property type="match status" value="1"/>
</dbReference>
<dbReference type="AlphaFoldDB" id="A0A4Y1R0J6"/>
<dbReference type="PANTHER" id="PTHR48046:SF6">
    <property type="entry name" value="GLYCOSYLTRANSFERASE"/>
    <property type="match status" value="1"/>
</dbReference>
<keyword evidence="2" id="KW-0808">Transferase</keyword>
<name>A0A4Y1R0J6_PRUDU</name>
<proteinExistence type="predicted"/>
<protein>
    <submittedName>
        <fullName evidence="2">UDP-Glycosyltransferase superfamily protein</fullName>
    </submittedName>
</protein>
<dbReference type="EMBL" id="AP019298">
    <property type="protein sequence ID" value="BBG97630.1"/>
    <property type="molecule type" value="Genomic_DNA"/>
</dbReference>